<evidence type="ECO:0000313" key="3">
    <source>
        <dbReference type="Proteomes" id="UP000628775"/>
    </source>
</evidence>
<feature type="transmembrane region" description="Helical" evidence="1">
    <location>
        <begin position="72"/>
        <end position="89"/>
    </location>
</feature>
<keyword evidence="1" id="KW-0812">Transmembrane</keyword>
<reference evidence="2" key="1">
    <citation type="journal article" date="2014" name="Int. J. Syst. Evol. Microbiol.">
        <title>Complete genome sequence of Corynebacterium casei LMG S-19264T (=DSM 44701T), isolated from a smear-ripened cheese.</title>
        <authorList>
            <consortium name="US DOE Joint Genome Institute (JGI-PGF)"/>
            <person name="Walter F."/>
            <person name="Albersmeier A."/>
            <person name="Kalinowski J."/>
            <person name="Ruckert C."/>
        </authorList>
    </citation>
    <scope>NUCLEOTIDE SEQUENCE</scope>
    <source>
        <strain evidence="2">CGMCC 1.15371</strain>
    </source>
</reference>
<feature type="transmembrane region" description="Helical" evidence="1">
    <location>
        <begin position="133"/>
        <end position="153"/>
    </location>
</feature>
<gene>
    <name evidence="2" type="primary">yqhR</name>
    <name evidence="2" type="ORF">GCM10011391_26790</name>
</gene>
<dbReference type="EMBL" id="BMIR01000013">
    <property type="protein sequence ID" value="GGE46617.1"/>
    <property type="molecule type" value="Genomic_DNA"/>
</dbReference>
<dbReference type="Pfam" id="PF11085">
    <property type="entry name" value="YqhR"/>
    <property type="match status" value="1"/>
</dbReference>
<feature type="transmembrane region" description="Helical" evidence="1">
    <location>
        <begin position="25"/>
        <end position="43"/>
    </location>
</feature>
<dbReference type="InterPro" id="IPR024563">
    <property type="entry name" value="YqhR"/>
</dbReference>
<dbReference type="RefSeq" id="WP_188694988.1">
    <property type="nucleotide sequence ID" value="NZ_BMIR01000013.1"/>
</dbReference>
<proteinExistence type="predicted"/>
<evidence type="ECO:0000313" key="2">
    <source>
        <dbReference type="EMBL" id="GGE46617.1"/>
    </source>
</evidence>
<feature type="transmembrane region" description="Helical" evidence="1">
    <location>
        <begin position="101"/>
        <end position="121"/>
    </location>
</feature>
<organism evidence="2 3">
    <name type="scientific">Pullulanibacillus camelliae</name>
    <dbReference type="NCBI Taxonomy" id="1707096"/>
    <lineage>
        <taxon>Bacteria</taxon>
        <taxon>Bacillati</taxon>
        <taxon>Bacillota</taxon>
        <taxon>Bacilli</taxon>
        <taxon>Bacillales</taxon>
        <taxon>Sporolactobacillaceae</taxon>
        <taxon>Pullulanibacillus</taxon>
    </lineage>
</organism>
<reference evidence="2" key="2">
    <citation type="submission" date="2020-09" db="EMBL/GenBank/DDBJ databases">
        <authorList>
            <person name="Sun Q."/>
            <person name="Zhou Y."/>
        </authorList>
    </citation>
    <scope>NUCLEOTIDE SEQUENCE</scope>
    <source>
        <strain evidence="2">CGMCC 1.15371</strain>
    </source>
</reference>
<dbReference type="Proteomes" id="UP000628775">
    <property type="component" value="Unassembled WGS sequence"/>
</dbReference>
<comment type="caution">
    <text evidence="2">The sequence shown here is derived from an EMBL/GenBank/DDBJ whole genome shotgun (WGS) entry which is preliminary data.</text>
</comment>
<keyword evidence="3" id="KW-1185">Reference proteome</keyword>
<protein>
    <submittedName>
        <fullName evidence="2">Uncharacterized protein</fullName>
    </submittedName>
</protein>
<accession>A0A8J2YIY9</accession>
<keyword evidence="1" id="KW-0472">Membrane</keyword>
<sequence>MSDEFVLTKEDKNDYSKVSSNGRTVLIGFVGGALWGLLGFLFYELNFCRYGPALILAPFPSYDWKESVGKQFLGLLMICIVSILLAFAYKFTLGRMKNMWISIGFGLALWVIVFYVLQPWIPHLKPVTELGKNTITTTLCLYILYGLFVGYSISFDLTSSESENADYSND</sequence>
<name>A0A8J2YIY9_9BACL</name>
<dbReference type="AlphaFoldDB" id="A0A8J2YIY9"/>
<evidence type="ECO:0000256" key="1">
    <source>
        <dbReference type="SAM" id="Phobius"/>
    </source>
</evidence>
<keyword evidence="1" id="KW-1133">Transmembrane helix</keyword>